<organism evidence="1">
    <name type="scientific">bioreactor metagenome</name>
    <dbReference type="NCBI Taxonomy" id="1076179"/>
    <lineage>
        <taxon>unclassified sequences</taxon>
        <taxon>metagenomes</taxon>
        <taxon>ecological metagenomes</taxon>
    </lineage>
</organism>
<comment type="caution">
    <text evidence="1">The sequence shown here is derived from an EMBL/GenBank/DDBJ whole genome shotgun (WGS) entry which is preliminary data.</text>
</comment>
<proteinExistence type="predicted"/>
<gene>
    <name evidence="1" type="ORF">SDC9_23098</name>
</gene>
<evidence type="ECO:0008006" key="2">
    <source>
        <dbReference type="Google" id="ProtNLM"/>
    </source>
</evidence>
<dbReference type="EMBL" id="VSSQ01000105">
    <property type="protein sequence ID" value="MPL77245.1"/>
    <property type="molecule type" value="Genomic_DNA"/>
</dbReference>
<sequence length="240" mass="27979">MRKLFLILLLLCSSSSFSQKVNPWSLAIGASTYNYVFDSRIDDYANKFNYEFYILPSKNFSFLKLTTGIMYSTKNIKGYEFTRINEESVFHDLYKVDYDVEYIKVPILATVGYSFKKVMFSITGGFILDHILNYRVKVNYLNGESSYKDYKFDDYNMSVRGGITISTEIFKNINLTLQPFIDYKIDPDDIFDNTGKWGSRDIYEYYYDQIPNGVVPDDLYNDYGGILSYGLSIGLEYTFK</sequence>
<accession>A0A644UE31</accession>
<protein>
    <recommendedName>
        <fullName evidence="2">Outer membrane protein beta-barrel domain-containing protein</fullName>
    </recommendedName>
</protein>
<evidence type="ECO:0000313" key="1">
    <source>
        <dbReference type="EMBL" id="MPL77245.1"/>
    </source>
</evidence>
<name>A0A644UE31_9ZZZZ</name>
<reference evidence="1" key="1">
    <citation type="submission" date="2019-08" db="EMBL/GenBank/DDBJ databases">
        <authorList>
            <person name="Kucharzyk K."/>
            <person name="Murdoch R.W."/>
            <person name="Higgins S."/>
            <person name="Loffler F."/>
        </authorList>
    </citation>
    <scope>NUCLEOTIDE SEQUENCE</scope>
</reference>
<dbReference type="AlphaFoldDB" id="A0A644UE31"/>